<name>A0ABT0AXA6_9SPHN</name>
<organism evidence="2 3">
    <name type="scientific">Novosphingobium album</name>
    <name type="common">ex Hu et al. 2023</name>
    <dbReference type="NCBI Taxonomy" id="2930093"/>
    <lineage>
        <taxon>Bacteria</taxon>
        <taxon>Pseudomonadati</taxon>
        <taxon>Pseudomonadota</taxon>
        <taxon>Alphaproteobacteria</taxon>
        <taxon>Sphingomonadales</taxon>
        <taxon>Sphingomonadaceae</taxon>
        <taxon>Novosphingobium</taxon>
    </lineage>
</organism>
<accession>A0ABT0AXA6</accession>
<dbReference type="EMBL" id="JALHLE010000003">
    <property type="protein sequence ID" value="MCJ2177439.1"/>
    <property type="molecule type" value="Genomic_DNA"/>
</dbReference>
<keyword evidence="1" id="KW-0732">Signal</keyword>
<evidence type="ECO:0000256" key="1">
    <source>
        <dbReference type="SAM" id="SignalP"/>
    </source>
</evidence>
<keyword evidence="3" id="KW-1185">Reference proteome</keyword>
<reference evidence="2" key="1">
    <citation type="submission" date="2022-03" db="EMBL/GenBank/DDBJ databases">
        <title>Identification of a novel bacterium isolated from mangrove sediments.</title>
        <authorList>
            <person name="Pan X."/>
        </authorList>
    </citation>
    <scope>NUCLEOTIDE SEQUENCE</scope>
    <source>
        <strain evidence="2">B2580</strain>
    </source>
</reference>
<proteinExistence type="predicted"/>
<evidence type="ECO:0000313" key="2">
    <source>
        <dbReference type="EMBL" id="MCJ2177439.1"/>
    </source>
</evidence>
<feature type="signal peptide" evidence="1">
    <location>
        <begin position="1"/>
        <end position="23"/>
    </location>
</feature>
<evidence type="ECO:0008006" key="4">
    <source>
        <dbReference type="Google" id="ProtNLM"/>
    </source>
</evidence>
<comment type="caution">
    <text evidence="2">The sequence shown here is derived from an EMBL/GenBank/DDBJ whole genome shotgun (WGS) entry which is preliminary data.</text>
</comment>
<dbReference type="PROSITE" id="PS51257">
    <property type="entry name" value="PROKAR_LIPOPROTEIN"/>
    <property type="match status" value="1"/>
</dbReference>
<sequence>MQRTKLKLLLPAIAAGAILTGCAEKDPATQASEDARDVAMAERMSRVPVQPVVPEPLTADLITRYGLDRARCSFRKSKTGEPLFLASTQEGFLSLSGELARMAARTGSGELLGGARAAYTGLSNWVDFMALPETGDKPGPDRWPVRMIIHDSQDRIVFTADGVMSCAE</sequence>
<protein>
    <recommendedName>
        <fullName evidence="4">Lipoprotein</fullName>
    </recommendedName>
</protein>
<dbReference type="Proteomes" id="UP001162880">
    <property type="component" value="Unassembled WGS sequence"/>
</dbReference>
<gene>
    <name evidence="2" type="ORF">MTR64_02605</name>
</gene>
<dbReference type="RefSeq" id="WP_243990425.1">
    <property type="nucleotide sequence ID" value="NZ_JALHLE010000003.1"/>
</dbReference>
<feature type="chain" id="PRO_5047017756" description="Lipoprotein" evidence="1">
    <location>
        <begin position="24"/>
        <end position="168"/>
    </location>
</feature>
<evidence type="ECO:0000313" key="3">
    <source>
        <dbReference type="Proteomes" id="UP001162880"/>
    </source>
</evidence>